<feature type="region of interest" description="Disordered" evidence="1">
    <location>
        <begin position="20"/>
        <end position="88"/>
    </location>
</feature>
<reference evidence="2 3" key="2">
    <citation type="journal article" date="2013" name="Plant Cell Physiol.">
        <title>Rice Annotation Project Database (RAP-DB): an integrative and interactive database for rice genomics.</title>
        <authorList>
            <person name="Sakai H."/>
            <person name="Lee S.S."/>
            <person name="Tanaka T."/>
            <person name="Numa H."/>
            <person name="Kim J."/>
            <person name="Kawahara Y."/>
            <person name="Wakimoto H."/>
            <person name="Yang C.C."/>
            <person name="Iwamoto M."/>
            <person name="Abe T."/>
            <person name="Yamada Y."/>
            <person name="Muto A."/>
            <person name="Inokuchi H."/>
            <person name="Ikemura T."/>
            <person name="Matsumoto T."/>
            <person name="Sasaki T."/>
            <person name="Itoh T."/>
        </authorList>
    </citation>
    <scope>NUCLEOTIDE SEQUENCE [LARGE SCALE GENOMIC DNA]</scope>
    <source>
        <strain evidence="3">cv. Nipponbare</strain>
    </source>
</reference>
<evidence type="ECO:0000313" key="3">
    <source>
        <dbReference type="Proteomes" id="UP000059680"/>
    </source>
</evidence>
<gene>
    <name evidence="2" type="ordered locus">Os12g0240850</name>
    <name evidence="2" type="ORF">OSNPB_120240850</name>
</gene>
<reference evidence="2 3" key="3">
    <citation type="journal article" date="2013" name="Rice">
        <title>Improvement of the Oryza sativa Nipponbare reference genome using next generation sequence and optical map data.</title>
        <authorList>
            <person name="Kawahara Y."/>
            <person name="de la Bastide M."/>
            <person name="Hamilton J.P."/>
            <person name="Kanamori H."/>
            <person name="McCombie W.R."/>
            <person name="Ouyang S."/>
            <person name="Schwartz D.C."/>
            <person name="Tanaka T."/>
            <person name="Wu J."/>
            <person name="Zhou S."/>
            <person name="Childs K.L."/>
            <person name="Davidson R.M."/>
            <person name="Lin H."/>
            <person name="Quesada-Ocampo L."/>
            <person name="Vaillancourt B."/>
            <person name="Sakai H."/>
            <person name="Lee S.S."/>
            <person name="Kim J."/>
            <person name="Numa H."/>
            <person name="Itoh T."/>
            <person name="Buell C.R."/>
            <person name="Matsumoto T."/>
        </authorList>
    </citation>
    <scope>NUCLEOTIDE SEQUENCE [LARGE SCALE GENOMIC DNA]</scope>
    <source>
        <strain evidence="3">cv. Nipponbare</strain>
    </source>
</reference>
<evidence type="ECO:0000313" key="2">
    <source>
        <dbReference type="EMBL" id="BAT16499.1"/>
    </source>
</evidence>
<accession>A0A0P0Y8J4</accession>
<organism evidence="2 3">
    <name type="scientific">Oryza sativa subsp. japonica</name>
    <name type="common">Rice</name>
    <dbReference type="NCBI Taxonomy" id="39947"/>
    <lineage>
        <taxon>Eukaryota</taxon>
        <taxon>Viridiplantae</taxon>
        <taxon>Streptophyta</taxon>
        <taxon>Embryophyta</taxon>
        <taxon>Tracheophyta</taxon>
        <taxon>Spermatophyta</taxon>
        <taxon>Magnoliopsida</taxon>
        <taxon>Liliopsida</taxon>
        <taxon>Poales</taxon>
        <taxon>Poaceae</taxon>
        <taxon>BOP clade</taxon>
        <taxon>Oryzoideae</taxon>
        <taxon>Oryzeae</taxon>
        <taxon>Oryzinae</taxon>
        <taxon>Oryza</taxon>
        <taxon>Oryza sativa</taxon>
    </lineage>
</organism>
<dbReference type="PaxDb" id="39947-A0A0P0Y8J4"/>
<dbReference type="AlphaFoldDB" id="A0A0P0Y8J4"/>
<name>A0A0P0Y8J4_ORYSJ</name>
<dbReference type="EMBL" id="AP014968">
    <property type="protein sequence ID" value="BAT16499.1"/>
    <property type="molecule type" value="Genomic_DNA"/>
</dbReference>
<keyword evidence="3" id="KW-1185">Reference proteome</keyword>
<reference evidence="3" key="1">
    <citation type="journal article" date="2005" name="Nature">
        <title>The map-based sequence of the rice genome.</title>
        <authorList>
            <consortium name="International rice genome sequencing project (IRGSP)"/>
            <person name="Matsumoto T."/>
            <person name="Wu J."/>
            <person name="Kanamori H."/>
            <person name="Katayose Y."/>
            <person name="Fujisawa M."/>
            <person name="Namiki N."/>
            <person name="Mizuno H."/>
            <person name="Yamamoto K."/>
            <person name="Antonio B.A."/>
            <person name="Baba T."/>
            <person name="Sakata K."/>
            <person name="Nagamura Y."/>
            <person name="Aoki H."/>
            <person name="Arikawa K."/>
            <person name="Arita K."/>
            <person name="Bito T."/>
            <person name="Chiden Y."/>
            <person name="Fujitsuka N."/>
            <person name="Fukunaka R."/>
            <person name="Hamada M."/>
            <person name="Harada C."/>
            <person name="Hayashi A."/>
            <person name="Hijishita S."/>
            <person name="Honda M."/>
            <person name="Hosokawa S."/>
            <person name="Ichikawa Y."/>
            <person name="Idonuma A."/>
            <person name="Iijima M."/>
            <person name="Ikeda M."/>
            <person name="Ikeno M."/>
            <person name="Ito K."/>
            <person name="Ito S."/>
            <person name="Ito T."/>
            <person name="Ito Y."/>
            <person name="Ito Y."/>
            <person name="Iwabuchi A."/>
            <person name="Kamiya K."/>
            <person name="Karasawa W."/>
            <person name="Kurita K."/>
            <person name="Katagiri S."/>
            <person name="Kikuta A."/>
            <person name="Kobayashi H."/>
            <person name="Kobayashi N."/>
            <person name="Machita K."/>
            <person name="Maehara T."/>
            <person name="Masukawa M."/>
            <person name="Mizubayashi T."/>
            <person name="Mukai Y."/>
            <person name="Nagasaki H."/>
            <person name="Nagata Y."/>
            <person name="Naito S."/>
            <person name="Nakashima M."/>
            <person name="Nakama Y."/>
            <person name="Nakamichi Y."/>
            <person name="Nakamura M."/>
            <person name="Meguro A."/>
            <person name="Negishi M."/>
            <person name="Ohta I."/>
            <person name="Ohta T."/>
            <person name="Okamoto M."/>
            <person name="Ono N."/>
            <person name="Saji S."/>
            <person name="Sakaguchi M."/>
            <person name="Sakai K."/>
            <person name="Shibata M."/>
            <person name="Shimokawa T."/>
            <person name="Song J."/>
            <person name="Takazaki Y."/>
            <person name="Terasawa K."/>
            <person name="Tsugane M."/>
            <person name="Tsuji K."/>
            <person name="Ueda S."/>
            <person name="Waki K."/>
            <person name="Yamagata H."/>
            <person name="Yamamoto M."/>
            <person name="Yamamoto S."/>
            <person name="Yamane H."/>
            <person name="Yoshiki S."/>
            <person name="Yoshihara R."/>
            <person name="Yukawa K."/>
            <person name="Zhong H."/>
            <person name="Yano M."/>
            <person name="Yuan Q."/>
            <person name="Ouyang S."/>
            <person name="Liu J."/>
            <person name="Jones K.M."/>
            <person name="Gansberger K."/>
            <person name="Moffat K."/>
            <person name="Hill J."/>
            <person name="Bera J."/>
            <person name="Fadrosh D."/>
            <person name="Jin S."/>
            <person name="Johri S."/>
            <person name="Kim M."/>
            <person name="Overton L."/>
            <person name="Reardon M."/>
            <person name="Tsitrin T."/>
            <person name="Vuong H."/>
            <person name="Weaver B."/>
            <person name="Ciecko A."/>
            <person name="Tallon L."/>
            <person name="Jackson J."/>
            <person name="Pai G."/>
            <person name="Aken S.V."/>
            <person name="Utterback T."/>
            <person name="Reidmuller S."/>
            <person name="Feldblyum T."/>
            <person name="Hsiao J."/>
            <person name="Zismann V."/>
            <person name="Iobst S."/>
            <person name="de Vazeille A.R."/>
            <person name="Buell C.R."/>
            <person name="Ying K."/>
            <person name="Li Y."/>
            <person name="Lu T."/>
            <person name="Huang Y."/>
            <person name="Zhao Q."/>
            <person name="Feng Q."/>
            <person name="Zhang L."/>
            <person name="Zhu J."/>
            <person name="Weng Q."/>
            <person name="Mu J."/>
            <person name="Lu Y."/>
            <person name="Fan D."/>
            <person name="Liu Y."/>
            <person name="Guan J."/>
            <person name="Zhang Y."/>
            <person name="Yu S."/>
            <person name="Liu X."/>
            <person name="Zhang Y."/>
            <person name="Hong G."/>
            <person name="Han B."/>
            <person name="Choisne N."/>
            <person name="Demange N."/>
            <person name="Orjeda G."/>
            <person name="Samain S."/>
            <person name="Cattolico L."/>
            <person name="Pelletier E."/>
            <person name="Couloux A."/>
            <person name="Segurens B."/>
            <person name="Wincker P."/>
            <person name="D'Hont A."/>
            <person name="Scarpelli C."/>
            <person name="Weissenbach J."/>
            <person name="Salanoubat M."/>
            <person name="Quetier F."/>
            <person name="Yu Y."/>
            <person name="Kim H.R."/>
            <person name="Rambo T."/>
            <person name="Currie J."/>
            <person name="Collura K."/>
            <person name="Luo M."/>
            <person name="Yang T."/>
            <person name="Ammiraju J.S.S."/>
            <person name="Engler F."/>
            <person name="Soderlund C."/>
            <person name="Wing R.A."/>
            <person name="Palmer L.E."/>
            <person name="de la Bastide M."/>
            <person name="Spiegel L."/>
            <person name="Nascimento L."/>
            <person name="Zutavern T."/>
            <person name="O'Shaughnessy A."/>
            <person name="Dike S."/>
            <person name="Dedhia N."/>
            <person name="Preston R."/>
            <person name="Balija V."/>
            <person name="McCombie W.R."/>
            <person name="Chow T."/>
            <person name="Chen H."/>
            <person name="Chung M."/>
            <person name="Chen C."/>
            <person name="Shaw J."/>
            <person name="Wu H."/>
            <person name="Hsiao K."/>
            <person name="Chao Y."/>
            <person name="Chu M."/>
            <person name="Cheng C."/>
            <person name="Hour A."/>
            <person name="Lee P."/>
            <person name="Lin S."/>
            <person name="Lin Y."/>
            <person name="Liou J."/>
            <person name="Liu S."/>
            <person name="Hsing Y."/>
            <person name="Raghuvanshi S."/>
            <person name="Mohanty A."/>
            <person name="Bharti A.K."/>
            <person name="Gaur A."/>
            <person name="Gupta V."/>
            <person name="Kumar D."/>
            <person name="Ravi V."/>
            <person name="Vij S."/>
            <person name="Kapur A."/>
            <person name="Khurana P."/>
            <person name="Khurana P."/>
            <person name="Khurana J.P."/>
            <person name="Tyagi A.K."/>
            <person name="Gaikwad K."/>
            <person name="Singh A."/>
            <person name="Dalal V."/>
            <person name="Srivastava S."/>
            <person name="Dixit A."/>
            <person name="Pal A.K."/>
            <person name="Ghazi I.A."/>
            <person name="Yadav M."/>
            <person name="Pandit A."/>
            <person name="Bhargava A."/>
            <person name="Sureshbabu K."/>
            <person name="Batra K."/>
            <person name="Sharma T.R."/>
            <person name="Mohapatra T."/>
            <person name="Singh N.K."/>
            <person name="Messing J."/>
            <person name="Nelson A.B."/>
            <person name="Fuks G."/>
            <person name="Kavchok S."/>
            <person name="Keizer G."/>
            <person name="Linton E."/>
            <person name="Llaca V."/>
            <person name="Song R."/>
            <person name="Tanyolac B."/>
            <person name="Young S."/>
            <person name="Ho-Il K."/>
            <person name="Hahn J.H."/>
            <person name="Sangsakoo G."/>
            <person name="Vanavichit A."/>
            <person name="de Mattos Luiz.A.T."/>
            <person name="Zimmer P.D."/>
            <person name="Malone G."/>
            <person name="Dellagostin O."/>
            <person name="de Oliveira A.C."/>
            <person name="Bevan M."/>
            <person name="Bancroft I."/>
            <person name="Minx P."/>
            <person name="Cordum H."/>
            <person name="Wilson R."/>
            <person name="Cheng Z."/>
            <person name="Jin W."/>
            <person name="Jiang J."/>
            <person name="Leong S.A."/>
            <person name="Iwama H."/>
            <person name="Gojobori T."/>
            <person name="Itoh T."/>
            <person name="Niimura Y."/>
            <person name="Fujii Y."/>
            <person name="Habara T."/>
            <person name="Sakai H."/>
            <person name="Sato Y."/>
            <person name="Wilson G."/>
            <person name="Kumar K."/>
            <person name="McCouch S."/>
            <person name="Juretic N."/>
            <person name="Hoen D."/>
            <person name="Wright S."/>
            <person name="Bruskiewich R."/>
            <person name="Bureau T."/>
            <person name="Miyao A."/>
            <person name="Hirochika H."/>
            <person name="Nishikawa T."/>
            <person name="Kadowaki K."/>
            <person name="Sugiura M."/>
            <person name="Burr B."/>
            <person name="Sasaki T."/>
        </authorList>
    </citation>
    <scope>NUCLEOTIDE SEQUENCE [LARGE SCALE GENOMIC DNA]</scope>
    <source>
        <strain evidence="3">cv. Nipponbare</strain>
    </source>
</reference>
<dbReference type="InParanoid" id="A0A0P0Y8J4"/>
<proteinExistence type="predicted"/>
<dbReference type="Proteomes" id="UP000059680">
    <property type="component" value="Chromosome 12"/>
</dbReference>
<protein>
    <submittedName>
        <fullName evidence="2">Os12g0240850 protein</fullName>
    </submittedName>
</protein>
<feature type="compositionally biased region" description="Low complexity" evidence="1">
    <location>
        <begin position="74"/>
        <end position="88"/>
    </location>
</feature>
<dbReference type="Gramene" id="Os12t0240850-00">
    <property type="protein sequence ID" value="Os12t0240850-00"/>
    <property type="gene ID" value="Os12g0240850"/>
</dbReference>
<feature type="compositionally biased region" description="Basic and acidic residues" evidence="1">
    <location>
        <begin position="23"/>
        <end position="32"/>
    </location>
</feature>
<sequence length="103" mass="10453">MVFACTRCLDKAAIVGDEDLEDGDTRAAEAVHGDPGGGDEDSAAADPDMAHVGGLLRRQHAGAGPRSCSRAPRRTAGSAPSPSRPAASLSSFQMAFVAAFVAL</sequence>
<evidence type="ECO:0000256" key="1">
    <source>
        <dbReference type="SAM" id="MobiDB-lite"/>
    </source>
</evidence>